<accession>A0A0E0NXE3</accession>
<protein>
    <submittedName>
        <fullName evidence="1">Uncharacterized protein</fullName>
    </submittedName>
</protein>
<sequence>MATWKHCRICEALLEARIEVLVAQPQRRRDAGDVSLLPELVFQHIFPLDVADIANIVKNKQEPLAGQLLVKDLPDVFDFMGISGNTMDHLDHEFVLELDLAGDVHPHPHGELGLDDLVVEDELRERRLAHPLDADDWENTDP</sequence>
<organism evidence="1 2">
    <name type="scientific">Oryza rufipogon</name>
    <name type="common">Brownbeard rice</name>
    <name type="synonym">Asian wild rice</name>
    <dbReference type="NCBI Taxonomy" id="4529"/>
    <lineage>
        <taxon>Eukaryota</taxon>
        <taxon>Viridiplantae</taxon>
        <taxon>Streptophyta</taxon>
        <taxon>Embryophyta</taxon>
        <taxon>Tracheophyta</taxon>
        <taxon>Spermatophyta</taxon>
        <taxon>Magnoliopsida</taxon>
        <taxon>Liliopsida</taxon>
        <taxon>Poales</taxon>
        <taxon>Poaceae</taxon>
        <taxon>BOP clade</taxon>
        <taxon>Oryzoideae</taxon>
        <taxon>Oryzeae</taxon>
        <taxon>Oryzinae</taxon>
        <taxon>Oryza</taxon>
    </lineage>
</organism>
<proteinExistence type="predicted"/>
<dbReference type="Proteomes" id="UP000008022">
    <property type="component" value="Unassembled WGS sequence"/>
</dbReference>
<dbReference type="EnsemblPlants" id="ORUFI03G24420.2">
    <property type="protein sequence ID" value="ORUFI03G24420.2"/>
    <property type="gene ID" value="ORUFI03G24420"/>
</dbReference>
<dbReference type="AlphaFoldDB" id="A0A0E0NXE3"/>
<evidence type="ECO:0000313" key="1">
    <source>
        <dbReference type="EnsemblPlants" id="ORUFI03G24420.2"/>
    </source>
</evidence>
<reference evidence="1" key="2">
    <citation type="submission" date="2015-06" db="UniProtKB">
        <authorList>
            <consortium name="EnsemblPlants"/>
        </authorList>
    </citation>
    <scope>IDENTIFICATION</scope>
</reference>
<reference evidence="2" key="1">
    <citation type="submission" date="2013-06" db="EMBL/GenBank/DDBJ databases">
        <authorList>
            <person name="Zhao Q."/>
        </authorList>
    </citation>
    <scope>NUCLEOTIDE SEQUENCE</scope>
    <source>
        <strain evidence="2">cv. W1943</strain>
    </source>
</reference>
<evidence type="ECO:0000313" key="2">
    <source>
        <dbReference type="Proteomes" id="UP000008022"/>
    </source>
</evidence>
<dbReference type="HOGENOM" id="CLU_1878685_0_0_1"/>
<name>A0A0E0NXE3_ORYRU</name>
<dbReference type="Gramene" id="ORUFI03G24420.2">
    <property type="protein sequence ID" value="ORUFI03G24420.2"/>
    <property type="gene ID" value="ORUFI03G24420"/>
</dbReference>
<keyword evidence="2" id="KW-1185">Reference proteome</keyword>